<feature type="region of interest" description="Disordered" evidence="1">
    <location>
        <begin position="155"/>
        <end position="179"/>
    </location>
</feature>
<dbReference type="HOGENOM" id="CLU_1505766_0_0_1"/>
<feature type="compositionally biased region" description="Basic and acidic residues" evidence="1">
    <location>
        <begin position="163"/>
        <end position="179"/>
    </location>
</feature>
<evidence type="ECO:0000313" key="3">
    <source>
        <dbReference type="Proteomes" id="UP000006591"/>
    </source>
</evidence>
<protein>
    <submittedName>
        <fullName evidence="2">Uncharacterized protein</fullName>
    </submittedName>
</protein>
<organism evidence="2">
    <name type="scientific">Oryza nivara</name>
    <name type="common">Indian wild rice</name>
    <name type="synonym">Oryza sativa f. spontanea</name>
    <dbReference type="NCBI Taxonomy" id="4536"/>
    <lineage>
        <taxon>Eukaryota</taxon>
        <taxon>Viridiplantae</taxon>
        <taxon>Streptophyta</taxon>
        <taxon>Embryophyta</taxon>
        <taxon>Tracheophyta</taxon>
        <taxon>Spermatophyta</taxon>
        <taxon>Magnoliopsida</taxon>
        <taxon>Liliopsida</taxon>
        <taxon>Poales</taxon>
        <taxon>Poaceae</taxon>
        <taxon>BOP clade</taxon>
        <taxon>Oryzoideae</taxon>
        <taxon>Oryzeae</taxon>
        <taxon>Oryzinae</taxon>
        <taxon>Oryza</taxon>
    </lineage>
</organism>
<evidence type="ECO:0000313" key="2">
    <source>
        <dbReference type="EnsemblPlants" id="ONIVA12G04730.3"/>
    </source>
</evidence>
<name>A0A0E0J7L3_ORYNI</name>
<accession>A0A0E0J7L3</accession>
<sequence>MALASLIWKDGKLGVEVRHSIGGGGEGFVLLTSPSSRPPASRPSFHVLAALVLAEDGSEERTEETSELSQPNWWASGGFPIIGLRLLLRSPPQSSLCYCCFTAAASSCPPTPQRWSRKREGHVRSSSLATHCWSPRFRLPIDELASSTLPASTANVCAHRKRREEVGKEDDDSKMRDMN</sequence>
<dbReference type="AlphaFoldDB" id="A0A0E0J7L3"/>
<evidence type="ECO:0000256" key="1">
    <source>
        <dbReference type="SAM" id="MobiDB-lite"/>
    </source>
</evidence>
<reference evidence="2" key="2">
    <citation type="submission" date="2018-04" db="EMBL/GenBank/DDBJ databases">
        <title>OnivRS2 (Oryza nivara Reference Sequence Version 2).</title>
        <authorList>
            <person name="Zhang J."/>
            <person name="Kudrna D."/>
            <person name="Lee S."/>
            <person name="Talag J."/>
            <person name="Rajasekar S."/>
            <person name="Welchert J."/>
            <person name="Hsing Y.-I."/>
            <person name="Wing R.A."/>
        </authorList>
    </citation>
    <scope>NUCLEOTIDE SEQUENCE [LARGE SCALE GENOMIC DNA]</scope>
    <source>
        <strain evidence="2">SL10</strain>
    </source>
</reference>
<keyword evidence="3" id="KW-1185">Reference proteome</keyword>
<dbReference type="EnsemblPlants" id="ONIVA12G04730.3">
    <property type="protein sequence ID" value="ONIVA12G04730.3"/>
    <property type="gene ID" value="ONIVA12G04730"/>
</dbReference>
<dbReference type="Gramene" id="ONIVA12G04730.3">
    <property type="protein sequence ID" value="ONIVA12G04730.3"/>
    <property type="gene ID" value="ONIVA12G04730"/>
</dbReference>
<dbReference type="Proteomes" id="UP000006591">
    <property type="component" value="Chromosome 12"/>
</dbReference>
<proteinExistence type="predicted"/>
<reference evidence="2" key="1">
    <citation type="submission" date="2015-04" db="UniProtKB">
        <authorList>
            <consortium name="EnsemblPlants"/>
        </authorList>
    </citation>
    <scope>IDENTIFICATION</scope>
    <source>
        <strain evidence="2">SL10</strain>
    </source>
</reference>